<keyword evidence="5" id="KW-1185">Reference proteome</keyword>
<evidence type="ECO:0000313" key="4">
    <source>
        <dbReference type="EMBL" id="MFB9471292.1"/>
    </source>
</evidence>
<dbReference type="InterPro" id="IPR026467">
    <property type="entry name" value="Ser/Gly_Cys_C_dom"/>
</dbReference>
<comment type="caution">
    <text evidence="4">The sequence shown here is derived from an EMBL/GenBank/DDBJ whole genome shotgun (WGS) entry which is preliminary data.</text>
</comment>
<feature type="transmembrane region" description="Helical" evidence="2">
    <location>
        <begin position="173"/>
        <end position="192"/>
    </location>
</feature>
<reference evidence="4 5" key="1">
    <citation type="submission" date="2024-09" db="EMBL/GenBank/DDBJ databases">
        <authorList>
            <person name="Sun Q."/>
            <person name="Mori K."/>
        </authorList>
    </citation>
    <scope>NUCLEOTIDE SEQUENCE [LARGE SCALE GENOMIC DNA]</scope>
    <source>
        <strain evidence="4 5">JCM 3324</strain>
    </source>
</reference>
<dbReference type="RefSeq" id="WP_379483433.1">
    <property type="nucleotide sequence ID" value="NZ_JBHMCF010000012.1"/>
</dbReference>
<proteinExistence type="predicted"/>
<feature type="compositionally biased region" description="Gly residues" evidence="1">
    <location>
        <begin position="266"/>
        <end position="301"/>
    </location>
</feature>
<keyword evidence="3" id="KW-0732">Signal</keyword>
<evidence type="ECO:0000313" key="5">
    <source>
        <dbReference type="Proteomes" id="UP001589568"/>
    </source>
</evidence>
<gene>
    <name evidence="4" type="ORF">ACFFR3_17350</name>
</gene>
<organism evidence="4 5">
    <name type="scientific">Nonomuraea salmonea</name>
    <dbReference type="NCBI Taxonomy" id="46181"/>
    <lineage>
        <taxon>Bacteria</taxon>
        <taxon>Bacillati</taxon>
        <taxon>Actinomycetota</taxon>
        <taxon>Actinomycetes</taxon>
        <taxon>Streptosporangiales</taxon>
        <taxon>Streptosporangiaceae</taxon>
        <taxon>Nonomuraea</taxon>
    </lineage>
</organism>
<keyword evidence="2" id="KW-0812">Transmembrane</keyword>
<evidence type="ECO:0000256" key="2">
    <source>
        <dbReference type="SAM" id="Phobius"/>
    </source>
</evidence>
<evidence type="ECO:0000256" key="3">
    <source>
        <dbReference type="SAM" id="SignalP"/>
    </source>
</evidence>
<evidence type="ECO:0000256" key="1">
    <source>
        <dbReference type="SAM" id="MobiDB-lite"/>
    </source>
</evidence>
<accession>A0ABV5NLZ7</accession>
<protein>
    <submittedName>
        <fullName evidence="4">TIGR04222 domain-containing membrane protein</fullName>
    </submittedName>
</protein>
<keyword evidence="2" id="KW-0472">Membrane</keyword>
<feature type="chain" id="PRO_5046633453" evidence="3">
    <location>
        <begin position="21"/>
        <end position="301"/>
    </location>
</feature>
<feature type="signal peptide" evidence="3">
    <location>
        <begin position="1"/>
        <end position="20"/>
    </location>
</feature>
<feature type="transmembrane region" description="Helical" evidence="2">
    <location>
        <begin position="148"/>
        <end position="167"/>
    </location>
</feature>
<dbReference type="NCBIfam" id="TIGR04222">
    <property type="entry name" value="near_uncomplex"/>
    <property type="match status" value="1"/>
</dbReference>
<sequence length="301" mass="30245">MNLFLLIAAVILALFTAAAAAGRWRAVRSGTPIELGRRTVELYELAYLAGGPLRAAETAIALLVSSGAVRLGSGGRIHKVKRGPAGEESVENVVINLVVGRSGRNVAVLKSEVAGSIAVDEIRRRLAEDGLVVGDDGVWRLRAWARRLLVTVVAAVVGAAFAGVGLSAGPGSYALLALVVFGGTAVAAGIMLRGHRRSMAAALTPAGQEVLDAARRAANAGDEATSIALHGTAALRDDILRKELRRPSRRPVQTGRIPTRSSSGGYVPGGATYGASSGCGGGSSSCGGGSGCGGGGCGGGS</sequence>
<keyword evidence="2" id="KW-1133">Transmembrane helix</keyword>
<dbReference type="EMBL" id="JBHMCF010000012">
    <property type="protein sequence ID" value="MFB9471292.1"/>
    <property type="molecule type" value="Genomic_DNA"/>
</dbReference>
<dbReference type="Proteomes" id="UP001589568">
    <property type="component" value="Unassembled WGS sequence"/>
</dbReference>
<name>A0ABV5NLZ7_9ACTN</name>
<feature type="region of interest" description="Disordered" evidence="1">
    <location>
        <begin position="245"/>
        <end position="301"/>
    </location>
</feature>